<dbReference type="InterPro" id="IPR050090">
    <property type="entry name" value="Tyrosine_recombinase_XerCD"/>
</dbReference>
<gene>
    <name evidence="7" type="ORF">GOC77_02325</name>
</gene>
<dbReference type="InterPro" id="IPR044068">
    <property type="entry name" value="CB"/>
</dbReference>
<dbReference type="Pfam" id="PF00589">
    <property type="entry name" value="Phage_integrase"/>
    <property type="match status" value="1"/>
</dbReference>
<dbReference type="PANTHER" id="PTHR30349">
    <property type="entry name" value="PHAGE INTEGRASE-RELATED"/>
    <property type="match status" value="1"/>
</dbReference>
<evidence type="ECO:0000256" key="3">
    <source>
        <dbReference type="ARBA" id="ARBA00023172"/>
    </source>
</evidence>
<organism evidence="7 8">
    <name type="scientific">Haloarcula argentinensis</name>
    <dbReference type="NCBI Taxonomy" id="43776"/>
    <lineage>
        <taxon>Archaea</taxon>
        <taxon>Methanobacteriati</taxon>
        <taxon>Methanobacteriota</taxon>
        <taxon>Stenosarchaea group</taxon>
        <taxon>Halobacteria</taxon>
        <taxon>Halobacteriales</taxon>
        <taxon>Haloarculaceae</taxon>
        <taxon>Haloarcula</taxon>
    </lineage>
</organism>
<dbReference type="InterPro" id="IPR013762">
    <property type="entry name" value="Integrase-like_cat_sf"/>
</dbReference>
<dbReference type="SUPFAM" id="SSF56349">
    <property type="entry name" value="DNA breaking-rejoining enzymes"/>
    <property type="match status" value="1"/>
</dbReference>
<feature type="domain" description="Tyr recombinase" evidence="5">
    <location>
        <begin position="117"/>
        <end position="332"/>
    </location>
</feature>
<evidence type="ECO:0000256" key="2">
    <source>
        <dbReference type="ARBA" id="ARBA00023125"/>
    </source>
</evidence>
<dbReference type="Gene3D" id="1.10.150.130">
    <property type="match status" value="1"/>
</dbReference>
<name>A0A847U1J0_HALAR</name>
<dbReference type="InterPro" id="IPR010998">
    <property type="entry name" value="Integrase_recombinase_N"/>
</dbReference>
<dbReference type="GO" id="GO:0006310">
    <property type="term" value="P:DNA recombination"/>
    <property type="evidence" value="ECO:0007669"/>
    <property type="project" value="UniProtKB-KW"/>
</dbReference>
<dbReference type="GO" id="GO:0015074">
    <property type="term" value="P:DNA integration"/>
    <property type="evidence" value="ECO:0007669"/>
    <property type="project" value="UniProtKB-KW"/>
</dbReference>
<dbReference type="InterPro" id="IPR002104">
    <property type="entry name" value="Integrase_catalytic"/>
</dbReference>
<sequence length="338" mass="38834">MSTLEPITPSKALKFYIEDKRSELADATLRSHKSRLSQFLTWCNEQAIENLNNITGRDLHQYKIWRRSYNGGIKPVTLKTQMDTLRVFIRFAESIDAVPDGTSQAVQSPNLSDKANVRDVMLNSDKAEQIISYLNAYRYASREHITLLLAWRTMMRRGAIHALSLRDYCSQDEYIKVSHRPEIDCPIKNQADGERMVSLSSATCNVIDDWIEDQRPEVVDDYGYEPLLSTNSGRVHTATIAKIVYNWSRPCIIGDECPISEDPEECDYASYGKACECPESISPHAIRRGSITHHLQEDVPERVVSDRANVGMDTLERHYDQRSPKEKMEQRRKYLDDI</sequence>
<dbReference type="InterPro" id="IPR004107">
    <property type="entry name" value="Integrase_SAM-like_N"/>
</dbReference>
<dbReference type="Proteomes" id="UP000641625">
    <property type="component" value="Unassembled WGS sequence"/>
</dbReference>
<dbReference type="Gene3D" id="1.10.443.10">
    <property type="entry name" value="Intergrase catalytic core"/>
    <property type="match status" value="1"/>
</dbReference>
<evidence type="ECO:0000313" key="8">
    <source>
        <dbReference type="Proteomes" id="UP000641625"/>
    </source>
</evidence>
<evidence type="ECO:0000256" key="4">
    <source>
        <dbReference type="PROSITE-ProRule" id="PRU01248"/>
    </source>
</evidence>
<evidence type="ECO:0000256" key="1">
    <source>
        <dbReference type="ARBA" id="ARBA00022908"/>
    </source>
</evidence>
<dbReference type="InterPro" id="IPR011010">
    <property type="entry name" value="DNA_brk_join_enz"/>
</dbReference>
<keyword evidence="1" id="KW-0229">DNA integration</keyword>
<dbReference type="EMBL" id="WOWA01000002">
    <property type="protein sequence ID" value="NLV12122.1"/>
    <property type="molecule type" value="Genomic_DNA"/>
</dbReference>
<comment type="caution">
    <text evidence="7">The sequence shown here is derived from an EMBL/GenBank/DDBJ whole genome shotgun (WGS) entry which is preliminary data.</text>
</comment>
<evidence type="ECO:0000259" key="5">
    <source>
        <dbReference type="PROSITE" id="PS51898"/>
    </source>
</evidence>
<dbReference type="PROSITE" id="PS51898">
    <property type="entry name" value="TYR_RECOMBINASE"/>
    <property type="match status" value="1"/>
</dbReference>
<feature type="domain" description="Core-binding (CB)" evidence="6">
    <location>
        <begin position="7"/>
        <end position="93"/>
    </location>
</feature>
<reference evidence="7" key="1">
    <citation type="submission" date="2019-12" db="EMBL/GenBank/DDBJ databases">
        <title>Whole genome sequencing of Haloarcula argentinensis strain pws5.</title>
        <authorList>
            <person name="Verma D.K."/>
            <person name="Gopal K."/>
            <person name="Prasad E.S."/>
        </authorList>
    </citation>
    <scope>NUCLEOTIDE SEQUENCE</scope>
    <source>
        <strain evidence="7">Pws5</strain>
    </source>
</reference>
<proteinExistence type="predicted"/>
<keyword evidence="3" id="KW-0233">DNA recombination</keyword>
<dbReference type="AlphaFoldDB" id="A0A847U1J0"/>
<evidence type="ECO:0000259" key="6">
    <source>
        <dbReference type="PROSITE" id="PS51900"/>
    </source>
</evidence>
<dbReference type="RefSeq" id="WP_170095797.1">
    <property type="nucleotide sequence ID" value="NZ_WOWA01000002.1"/>
</dbReference>
<accession>A0A847U1J0</accession>
<dbReference type="CDD" id="cd00397">
    <property type="entry name" value="DNA_BRE_C"/>
    <property type="match status" value="1"/>
</dbReference>
<evidence type="ECO:0000313" key="7">
    <source>
        <dbReference type="EMBL" id="NLV12122.1"/>
    </source>
</evidence>
<dbReference type="GO" id="GO:0003677">
    <property type="term" value="F:DNA binding"/>
    <property type="evidence" value="ECO:0007669"/>
    <property type="project" value="UniProtKB-UniRule"/>
</dbReference>
<protein>
    <submittedName>
        <fullName evidence="7">Tyrosine-type recombinase/integrase</fullName>
    </submittedName>
</protein>
<dbReference type="Pfam" id="PF02899">
    <property type="entry name" value="Phage_int_SAM_1"/>
    <property type="match status" value="1"/>
</dbReference>
<keyword evidence="2 4" id="KW-0238">DNA-binding</keyword>
<dbReference type="PROSITE" id="PS51900">
    <property type="entry name" value="CB"/>
    <property type="match status" value="1"/>
</dbReference>
<dbReference type="PANTHER" id="PTHR30349:SF41">
    <property type="entry name" value="INTEGRASE_RECOMBINASE PROTEIN MJ0367-RELATED"/>
    <property type="match status" value="1"/>
</dbReference>